<dbReference type="SUPFAM" id="SSF48317">
    <property type="entry name" value="Acid phosphatase/Vanadium-dependent haloperoxidase"/>
    <property type="match status" value="1"/>
</dbReference>
<feature type="region of interest" description="Disordered" evidence="1">
    <location>
        <begin position="249"/>
        <end position="271"/>
    </location>
</feature>
<dbReference type="Pfam" id="PF01569">
    <property type="entry name" value="PAP2"/>
    <property type="match status" value="1"/>
</dbReference>
<dbReference type="EMBL" id="JBHSBN010000001">
    <property type="protein sequence ID" value="MFC4104458.1"/>
    <property type="molecule type" value="Genomic_DNA"/>
</dbReference>
<gene>
    <name evidence="4" type="ORF">ACFOX0_00695</name>
</gene>
<dbReference type="Proteomes" id="UP001595868">
    <property type="component" value="Unassembled WGS sequence"/>
</dbReference>
<feature type="domain" description="Phosphatidic acid phosphatase type 2/haloperoxidase" evidence="3">
    <location>
        <begin position="100"/>
        <end position="231"/>
    </location>
</feature>
<keyword evidence="2" id="KW-0472">Membrane</keyword>
<dbReference type="InterPro" id="IPR000326">
    <property type="entry name" value="PAP2/HPO"/>
</dbReference>
<reference evidence="5" key="1">
    <citation type="journal article" date="2019" name="Int. J. Syst. Evol. Microbiol.">
        <title>The Global Catalogue of Microorganisms (GCM) 10K type strain sequencing project: providing services to taxonomists for standard genome sequencing and annotation.</title>
        <authorList>
            <consortium name="The Broad Institute Genomics Platform"/>
            <consortium name="The Broad Institute Genome Sequencing Center for Infectious Disease"/>
            <person name="Wu L."/>
            <person name="Ma J."/>
        </authorList>
    </citation>
    <scope>NUCLEOTIDE SEQUENCE [LARGE SCALE GENOMIC DNA]</scope>
    <source>
        <strain evidence="5">2902at01</strain>
    </source>
</reference>
<comment type="caution">
    <text evidence="4">The sequence shown here is derived from an EMBL/GenBank/DDBJ whole genome shotgun (WGS) entry which is preliminary data.</text>
</comment>
<evidence type="ECO:0000313" key="5">
    <source>
        <dbReference type="Proteomes" id="UP001595868"/>
    </source>
</evidence>
<sequence length="271" mass="29930">MRETPTVRRQTRPRPVRPAGWWYDLLLIALLAALTYALSRGQLLGLDRTVSGWAEGHRPTWAYWAARGFNLLGQGGWLLMPVAGALGGLLAWRIRSVRPALVFGAALVVLYLTVGPLKLWTDRAAPSATSHEPYLPQAEAVQIFNDLPPGTYSQSYPSGHVANALVWYGVIALLLTALLRAYGRPGLPVAAYRAIRVLPPAILIFTTTYLNFHWFTDGVAGLLVGLILRRLLDRVPWDDLPLPTLPGGWDRPARLDPPDRPDRPADATRRA</sequence>
<feature type="transmembrane region" description="Helical" evidence="2">
    <location>
        <begin position="99"/>
        <end position="117"/>
    </location>
</feature>
<keyword evidence="5" id="KW-1185">Reference proteome</keyword>
<keyword evidence="2" id="KW-1133">Transmembrane helix</keyword>
<dbReference type="RefSeq" id="WP_377541396.1">
    <property type="nucleotide sequence ID" value="NZ_JBHSBN010000001.1"/>
</dbReference>
<feature type="transmembrane region" description="Helical" evidence="2">
    <location>
        <begin position="165"/>
        <end position="183"/>
    </location>
</feature>
<evidence type="ECO:0000313" key="4">
    <source>
        <dbReference type="EMBL" id="MFC4104458.1"/>
    </source>
</evidence>
<dbReference type="Gene3D" id="1.20.144.10">
    <property type="entry name" value="Phosphatidic acid phosphatase type 2/haloperoxidase"/>
    <property type="match status" value="1"/>
</dbReference>
<feature type="transmembrane region" description="Helical" evidence="2">
    <location>
        <begin position="190"/>
        <end position="206"/>
    </location>
</feature>
<evidence type="ECO:0000256" key="1">
    <source>
        <dbReference type="SAM" id="MobiDB-lite"/>
    </source>
</evidence>
<protein>
    <submittedName>
        <fullName evidence="4">Phosphatase PAP2 family protein</fullName>
    </submittedName>
</protein>
<evidence type="ECO:0000256" key="2">
    <source>
        <dbReference type="SAM" id="Phobius"/>
    </source>
</evidence>
<organism evidence="4 5">
    <name type="scientific">Micromonospora zhanjiangensis</name>
    <dbReference type="NCBI Taxonomy" id="1522057"/>
    <lineage>
        <taxon>Bacteria</taxon>
        <taxon>Bacillati</taxon>
        <taxon>Actinomycetota</taxon>
        <taxon>Actinomycetes</taxon>
        <taxon>Micromonosporales</taxon>
        <taxon>Micromonosporaceae</taxon>
        <taxon>Micromonospora</taxon>
    </lineage>
</organism>
<feature type="transmembrane region" description="Helical" evidence="2">
    <location>
        <begin position="71"/>
        <end position="92"/>
    </location>
</feature>
<accession>A0ABV8KEL0</accession>
<name>A0ABV8KEL0_9ACTN</name>
<feature type="transmembrane region" description="Helical" evidence="2">
    <location>
        <begin position="21"/>
        <end position="39"/>
    </location>
</feature>
<feature type="compositionally biased region" description="Basic and acidic residues" evidence="1">
    <location>
        <begin position="251"/>
        <end position="271"/>
    </location>
</feature>
<dbReference type="InterPro" id="IPR036938">
    <property type="entry name" value="PAP2/HPO_sf"/>
</dbReference>
<evidence type="ECO:0000259" key="3">
    <source>
        <dbReference type="Pfam" id="PF01569"/>
    </source>
</evidence>
<proteinExistence type="predicted"/>
<keyword evidence="2" id="KW-0812">Transmembrane</keyword>